<accession>A0A644UW79</accession>
<feature type="transmembrane region" description="Helical" evidence="2">
    <location>
        <begin position="145"/>
        <end position="168"/>
    </location>
</feature>
<evidence type="ECO:0000313" key="3">
    <source>
        <dbReference type="EMBL" id="MPL83072.1"/>
    </source>
</evidence>
<keyword evidence="2" id="KW-0812">Transmembrane</keyword>
<feature type="compositionally biased region" description="Polar residues" evidence="1">
    <location>
        <begin position="208"/>
        <end position="217"/>
    </location>
</feature>
<dbReference type="EMBL" id="VSSQ01000171">
    <property type="protein sequence ID" value="MPL83072.1"/>
    <property type="molecule type" value="Genomic_DNA"/>
</dbReference>
<gene>
    <name evidence="3" type="ORF">SDC9_29022</name>
</gene>
<name>A0A644UW79_9ZZZZ</name>
<protein>
    <submittedName>
        <fullName evidence="3">Uncharacterized protein</fullName>
    </submittedName>
</protein>
<evidence type="ECO:0000256" key="2">
    <source>
        <dbReference type="SAM" id="Phobius"/>
    </source>
</evidence>
<reference evidence="3" key="1">
    <citation type="submission" date="2019-08" db="EMBL/GenBank/DDBJ databases">
        <authorList>
            <person name="Kucharzyk K."/>
            <person name="Murdoch R.W."/>
            <person name="Higgins S."/>
            <person name="Loffler F."/>
        </authorList>
    </citation>
    <scope>NUCLEOTIDE SEQUENCE</scope>
</reference>
<keyword evidence="2" id="KW-1133">Transmembrane helix</keyword>
<comment type="caution">
    <text evidence="3">The sequence shown here is derived from an EMBL/GenBank/DDBJ whole genome shotgun (WGS) entry which is preliminary data.</text>
</comment>
<proteinExistence type="predicted"/>
<dbReference type="AlphaFoldDB" id="A0A644UW79"/>
<organism evidence="3">
    <name type="scientific">bioreactor metagenome</name>
    <dbReference type="NCBI Taxonomy" id="1076179"/>
    <lineage>
        <taxon>unclassified sequences</taxon>
        <taxon>metagenomes</taxon>
        <taxon>ecological metagenomes</taxon>
    </lineage>
</organism>
<feature type="region of interest" description="Disordered" evidence="1">
    <location>
        <begin position="205"/>
        <end position="229"/>
    </location>
</feature>
<sequence length="369" mass="41141">MESKKINRQNYEEYIPAYLDGTAGPVEAAELLLFLEQNPDIKEEVEGINEIVLSHEPQTGYPFKEALKADFDQDAAFITEENYNYYFIAFHENDLSETGKQNVESFLNSHPSLRAGFDLFARCRVTADKGIKFPGREKIKKPAPLISMGFMHYAALAASILILITVYLRIQPEGEDAIVETLGGYEKPVTIKQPAVTGMISAQDDETTTMPVKQANTKAPEKKTASPAVPEIQRQPPLERVPMRGGNLNVSEPFIGNARDLYSGLYEDIRLSQEILLAYYEESNSEPADKKGFSAGRHLPGLIRSGAQVINQVPESLNAWMLADLGINGFNMITDNELKLERQINPSGKTENVRLLNGETAYSLRRNPN</sequence>
<evidence type="ECO:0000256" key="1">
    <source>
        <dbReference type="SAM" id="MobiDB-lite"/>
    </source>
</evidence>
<keyword evidence="2" id="KW-0472">Membrane</keyword>